<dbReference type="Pfam" id="PF00072">
    <property type="entry name" value="Response_reg"/>
    <property type="match status" value="1"/>
</dbReference>
<dbReference type="InterPro" id="IPR001789">
    <property type="entry name" value="Sig_transdc_resp-reg_receiver"/>
</dbReference>
<evidence type="ECO:0000313" key="11">
    <source>
        <dbReference type="EMBL" id="OHX13194.1"/>
    </source>
</evidence>
<comment type="subcellular location">
    <subcellularLocation>
        <location evidence="6">Cytoplasm</location>
    </subcellularLocation>
</comment>
<dbReference type="Gene3D" id="3.40.50.180">
    <property type="entry name" value="Methylesterase CheB, C-terminal domain"/>
    <property type="match status" value="1"/>
</dbReference>
<sequence length="361" mass="39541">MAAAIQNRIRVVVVDDSALIRNLLTAIINEAPDMEVVATASDPIIARERIRETNPDVVTLDVEMPRMDGLEFLRRLMRLKPTPVLMISSLTESGSETTLIALELGAVDFVHKPSEDVSRRMQEYAEEIREKLRVVAGARLRQPMRFKQPPPPPAPARSGPLLFRQNAVIFVGASTGGTEAIKDFLMGMPANCPPILIVQHMPEHFTFTFAARLNNLCPMQVKEAQDGEQVRSGMAYIAPGNWHMRVCPGGPTGYQIALDQGDQVNRHRPAVDPLFDSAAQHLRKSAIGVILTGMGRDGADGMLRMRNAGAVTFGQDEASCVVYGMPREAFKAGGVMHVYPLGQLASRVVECLQNHAERAST</sequence>
<evidence type="ECO:0000256" key="8">
    <source>
        <dbReference type="PROSITE-ProRule" id="PRU00169"/>
    </source>
</evidence>
<feature type="domain" description="Response regulatory" evidence="9">
    <location>
        <begin position="10"/>
        <end position="127"/>
    </location>
</feature>
<comment type="catalytic activity">
    <reaction evidence="6">
        <text>L-glutaminyl-[protein] + H2O = L-glutamyl-[protein] + NH4(+)</text>
        <dbReference type="Rhea" id="RHEA:16441"/>
        <dbReference type="Rhea" id="RHEA-COMP:10207"/>
        <dbReference type="Rhea" id="RHEA-COMP:10208"/>
        <dbReference type="ChEBI" id="CHEBI:15377"/>
        <dbReference type="ChEBI" id="CHEBI:28938"/>
        <dbReference type="ChEBI" id="CHEBI:29973"/>
        <dbReference type="ChEBI" id="CHEBI:30011"/>
        <dbReference type="EC" id="3.5.1.44"/>
    </reaction>
</comment>
<feature type="active site" evidence="6 7">
    <location>
        <position position="174"/>
    </location>
</feature>
<dbReference type="GO" id="GO:0008984">
    <property type="term" value="F:protein-glutamate methylesterase activity"/>
    <property type="evidence" value="ECO:0007669"/>
    <property type="project" value="UniProtKB-UniRule"/>
</dbReference>
<dbReference type="HAMAP" id="MF_00099">
    <property type="entry name" value="CheB_chemtxs"/>
    <property type="match status" value="1"/>
</dbReference>
<keyword evidence="2 6" id="KW-0145">Chemotaxis</keyword>
<dbReference type="InterPro" id="IPR035909">
    <property type="entry name" value="CheB_C"/>
</dbReference>
<comment type="function">
    <text evidence="6">Involved in chemotaxis. Part of a chemotaxis signal transduction system that modulates chemotaxis in response to various stimuli. Catalyzes the demethylation of specific methylglutamate residues introduced into the chemoreceptors (methyl-accepting chemotaxis proteins or MCP) by CheR. Also mediates the irreversible deamidation of specific glutamine residues to glutamic acid.</text>
</comment>
<dbReference type="EMBL" id="MKCS01000001">
    <property type="protein sequence ID" value="OHX13194.1"/>
    <property type="molecule type" value="Genomic_DNA"/>
</dbReference>
<dbReference type="PROSITE" id="PS50122">
    <property type="entry name" value="CHEB"/>
    <property type="match status" value="1"/>
</dbReference>
<organism evidence="11 12">
    <name type="scientific">Chromobacterium sphagni</name>
    <dbReference type="NCBI Taxonomy" id="1903179"/>
    <lineage>
        <taxon>Bacteria</taxon>
        <taxon>Pseudomonadati</taxon>
        <taxon>Pseudomonadota</taxon>
        <taxon>Betaproteobacteria</taxon>
        <taxon>Neisseriales</taxon>
        <taxon>Chromobacteriaceae</taxon>
        <taxon>Chromobacterium</taxon>
    </lineage>
</organism>
<evidence type="ECO:0000256" key="6">
    <source>
        <dbReference type="HAMAP-Rule" id="MF_00099"/>
    </source>
</evidence>
<dbReference type="OrthoDB" id="9793421at2"/>
<evidence type="ECO:0000256" key="5">
    <source>
        <dbReference type="ARBA" id="ARBA00048267"/>
    </source>
</evidence>
<comment type="catalytic activity">
    <reaction evidence="5 6">
        <text>[protein]-L-glutamate 5-O-methyl ester + H2O = L-glutamyl-[protein] + methanol + H(+)</text>
        <dbReference type="Rhea" id="RHEA:23236"/>
        <dbReference type="Rhea" id="RHEA-COMP:10208"/>
        <dbReference type="Rhea" id="RHEA-COMP:10311"/>
        <dbReference type="ChEBI" id="CHEBI:15377"/>
        <dbReference type="ChEBI" id="CHEBI:15378"/>
        <dbReference type="ChEBI" id="CHEBI:17790"/>
        <dbReference type="ChEBI" id="CHEBI:29973"/>
        <dbReference type="ChEBI" id="CHEBI:82795"/>
        <dbReference type="EC" id="3.1.1.61"/>
    </reaction>
</comment>
<dbReference type="Pfam" id="PF01339">
    <property type="entry name" value="CheB_methylest"/>
    <property type="match status" value="1"/>
</dbReference>
<feature type="active site" evidence="6 7">
    <location>
        <position position="297"/>
    </location>
</feature>
<name>A0A1S1X0Z5_9NEIS</name>
<protein>
    <recommendedName>
        <fullName evidence="6">Protein-glutamate methylesterase/protein-glutamine glutaminase</fullName>
        <ecNumber evidence="6">3.1.1.61</ecNumber>
        <ecNumber evidence="6">3.5.1.44</ecNumber>
    </recommendedName>
</protein>
<accession>A0A1S1X0Z5</accession>
<evidence type="ECO:0000313" key="12">
    <source>
        <dbReference type="Proteomes" id="UP000180088"/>
    </source>
</evidence>
<dbReference type="EC" id="3.1.1.61" evidence="6"/>
<dbReference type="RefSeq" id="WP_071115539.1">
    <property type="nucleotide sequence ID" value="NZ_MKCS01000001.1"/>
</dbReference>
<evidence type="ECO:0000256" key="7">
    <source>
        <dbReference type="PROSITE-ProRule" id="PRU00050"/>
    </source>
</evidence>
<dbReference type="EC" id="3.5.1.44" evidence="6"/>
<keyword evidence="4 6" id="KW-0378">Hydrolase</keyword>
<feature type="domain" description="CheB-type methylesterase" evidence="10">
    <location>
        <begin position="162"/>
        <end position="355"/>
    </location>
</feature>
<dbReference type="GO" id="GO:0005737">
    <property type="term" value="C:cytoplasm"/>
    <property type="evidence" value="ECO:0007669"/>
    <property type="project" value="UniProtKB-SubCell"/>
</dbReference>
<dbReference type="InterPro" id="IPR011006">
    <property type="entry name" value="CheY-like_superfamily"/>
</dbReference>
<evidence type="ECO:0000256" key="2">
    <source>
        <dbReference type="ARBA" id="ARBA00022500"/>
    </source>
</evidence>
<dbReference type="SUPFAM" id="SSF52172">
    <property type="entry name" value="CheY-like"/>
    <property type="match status" value="1"/>
</dbReference>
<proteinExistence type="inferred from homology"/>
<dbReference type="NCBIfam" id="NF001965">
    <property type="entry name" value="PRK00742.1"/>
    <property type="match status" value="1"/>
</dbReference>
<dbReference type="NCBIfam" id="NF009206">
    <property type="entry name" value="PRK12555.1"/>
    <property type="match status" value="1"/>
</dbReference>
<dbReference type="PIRSF" id="PIRSF000876">
    <property type="entry name" value="RR_chemtxs_CheB"/>
    <property type="match status" value="1"/>
</dbReference>
<dbReference type="GO" id="GO:0000156">
    <property type="term" value="F:phosphorelay response regulator activity"/>
    <property type="evidence" value="ECO:0007669"/>
    <property type="project" value="InterPro"/>
</dbReference>
<feature type="active site" evidence="6 7">
    <location>
        <position position="200"/>
    </location>
</feature>
<dbReference type="STRING" id="1903179.BI347_06520"/>
<dbReference type="PROSITE" id="PS50110">
    <property type="entry name" value="RESPONSE_REGULATORY"/>
    <property type="match status" value="1"/>
</dbReference>
<dbReference type="CDD" id="cd16432">
    <property type="entry name" value="CheB_Rec"/>
    <property type="match status" value="1"/>
</dbReference>
<reference evidence="11 12" key="1">
    <citation type="submission" date="2016-09" db="EMBL/GenBank/DDBJ databases">
        <title>Chromobacterium muskegensis sp. nov., an insecticidal bacterium isolated from Sphagnum bogs.</title>
        <authorList>
            <person name="Sparks M.E."/>
            <person name="Blackburn M.B."/>
            <person name="Gundersen-Rindal D.E."/>
            <person name="Mitchell A."/>
            <person name="Farrar R."/>
            <person name="Kuhar D."/>
        </authorList>
    </citation>
    <scope>NUCLEOTIDE SEQUENCE [LARGE SCALE GENOMIC DNA]</scope>
    <source>
        <strain evidence="11 12">37-2</strain>
    </source>
</reference>
<dbReference type="GO" id="GO:0006935">
    <property type="term" value="P:chemotaxis"/>
    <property type="evidence" value="ECO:0007669"/>
    <property type="project" value="UniProtKB-UniRule"/>
</dbReference>
<dbReference type="AlphaFoldDB" id="A0A1S1X0Z5"/>
<dbReference type="SMART" id="SM00448">
    <property type="entry name" value="REC"/>
    <property type="match status" value="1"/>
</dbReference>
<evidence type="ECO:0000256" key="4">
    <source>
        <dbReference type="ARBA" id="ARBA00022801"/>
    </source>
</evidence>
<dbReference type="Gene3D" id="3.40.50.2300">
    <property type="match status" value="1"/>
</dbReference>
<comment type="PTM">
    <text evidence="6">Phosphorylated by CheA. Phosphorylation of the N-terminal regulatory domain activates the methylesterase activity.</text>
</comment>
<dbReference type="InterPro" id="IPR000673">
    <property type="entry name" value="Sig_transdc_resp-reg_Me-estase"/>
</dbReference>
<dbReference type="PANTHER" id="PTHR42872:SF6">
    <property type="entry name" value="PROTEIN-GLUTAMATE METHYLESTERASE_PROTEIN-GLUTAMINE GLUTAMINASE"/>
    <property type="match status" value="1"/>
</dbReference>
<dbReference type="GO" id="GO:0050568">
    <property type="term" value="F:protein-glutamine glutaminase activity"/>
    <property type="evidence" value="ECO:0007669"/>
    <property type="project" value="UniProtKB-UniRule"/>
</dbReference>
<comment type="domain">
    <text evidence="6">Contains a C-terminal catalytic domain, and an N-terminal region which modulates catalytic activity.</text>
</comment>
<dbReference type="SUPFAM" id="SSF52738">
    <property type="entry name" value="Methylesterase CheB, C-terminal domain"/>
    <property type="match status" value="1"/>
</dbReference>
<comment type="caution">
    <text evidence="11">The sequence shown here is derived from an EMBL/GenBank/DDBJ whole genome shotgun (WGS) entry which is preliminary data.</text>
</comment>
<evidence type="ECO:0000256" key="3">
    <source>
        <dbReference type="ARBA" id="ARBA00022553"/>
    </source>
</evidence>
<dbReference type="PANTHER" id="PTHR42872">
    <property type="entry name" value="PROTEIN-GLUTAMATE METHYLESTERASE/PROTEIN-GLUTAMINE GLUTAMINASE"/>
    <property type="match status" value="1"/>
</dbReference>
<feature type="modified residue" description="4-aspartylphosphate" evidence="6 8">
    <location>
        <position position="61"/>
    </location>
</feature>
<comment type="similarity">
    <text evidence="6">Belongs to the CheB family.</text>
</comment>
<evidence type="ECO:0000259" key="9">
    <source>
        <dbReference type="PROSITE" id="PS50110"/>
    </source>
</evidence>
<keyword evidence="3 6" id="KW-0597">Phosphoprotein</keyword>
<gene>
    <name evidence="6" type="primary">cheB</name>
    <name evidence="11" type="ORF">BI347_06520</name>
</gene>
<evidence type="ECO:0000256" key="1">
    <source>
        <dbReference type="ARBA" id="ARBA00022490"/>
    </source>
</evidence>
<evidence type="ECO:0000259" key="10">
    <source>
        <dbReference type="PROSITE" id="PS50122"/>
    </source>
</evidence>
<dbReference type="CDD" id="cd17541">
    <property type="entry name" value="REC_CheB-like"/>
    <property type="match status" value="1"/>
</dbReference>
<dbReference type="Proteomes" id="UP000180088">
    <property type="component" value="Unassembled WGS sequence"/>
</dbReference>
<dbReference type="InterPro" id="IPR008248">
    <property type="entry name" value="CheB-like"/>
</dbReference>
<keyword evidence="1 6" id="KW-0963">Cytoplasm</keyword>